<protein>
    <submittedName>
        <fullName evidence="2">Transcriptional repressor MprA</fullName>
    </submittedName>
</protein>
<feature type="domain" description="HTH marR-type" evidence="1">
    <location>
        <begin position="6"/>
        <end position="137"/>
    </location>
</feature>
<proteinExistence type="predicted"/>
<dbReference type="SUPFAM" id="SSF46785">
    <property type="entry name" value="Winged helix' DNA-binding domain"/>
    <property type="match status" value="1"/>
</dbReference>
<dbReference type="Gene3D" id="1.10.10.10">
    <property type="entry name" value="Winged helix-like DNA-binding domain superfamily/Winged helix DNA-binding domain"/>
    <property type="match status" value="1"/>
</dbReference>
<reference evidence="2 3" key="1">
    <citation type="submission" date="2015-09" db="EMBL/GenBank/DDBJ databases">
        <authorList>
            <consortium name="Pathogen Informatics"/>
        </authorList>
    </citation>
    <scope>NUCLEOTIDE SEQUENCE [LARGE SCALE GENOMIC DNA]</scope>
    <source>
        <strain evidence="2 3">2789STDY5608823</strain>
    </source>
</reference>
<dbReference type="PRINTS" id="PR00598">
    <property type="entry name" value="HTHMARR"/>
</dbReference>
<sequence>MEDTDFRELGRQLLTEFGSMHQRISRFADKALGGEMAVMRALMLAGGSLTPSELADRAWVSSARIANILRALEAKGWVEREHSKTDRRRVHVTVTDKGFQDLEIKRREFEERTAAFLEQLGETDTQEMVRLLRRANEIIDRNQERRDAE</sequence>
<dbReference type="InterPro" id="IPR000835">
    <property type="entry name" value="HTH_MarR-typ"/>
</dbReference>
<evidence type="ECO:0000259" key="1">
    <source>
        <dbReference type="PROSITE" id="PS50995"/>
    </source>
</evidence>
<dbReference type="GO" id="GO:0003700">
    <property type="term" value="F:DNA-binding transcription factor activity"/>
    <property type="evidence" value="ECO:0007669"/>
    <property type="project" value="InterPro"/>
</dbReference>
<dbReference type="AlphaFoldDB" id="A0A173YBN1"/>
<dbReference type="RefSeq" id="WP_052044097.1">
    <property type="nucleotide sequence ID" value="NZ_CYYP01000003.1"/>
</dbReference>
<dbReference type="GO" id="GO:0006950">
    <property type="term" value="P:response to stress"/>
    <property type="evidence" value="ECO:0007669"/>
    <property type="project" value="TreeGrafter"/>
</dbReference>
<dbReference type="EMBL" id="CYYP01000003">
    <property type="protein sequence ID" value="CUN60980.1"/>
    <property type="molecule type" value="Genomic_DNA"/>
</dbReference>
<dbReference type="InterPro" id="IPR036390">
    <property type="entry name" value="WH_DNA-bd_sf"/>
</dbReference>
<accession>A0A173YBN1</accession>
<organism evidence="2 3">
    <name type="scientific">Collinsella aerofaciens</name>
    <dbReference type="NCBI Taxonomy" id="74426"/>
    <lineage>
        <taxon>Bacteria</taxon>
        <taxon>Bacillati</taxon>
        <taxon>Actinomycetota</taxon>
        <taxon>Coriobacteriia</taxon>
        <taxon>Coriobacteriales</taxon>
        <taxon>Coriobacteriaceae</taxon>
        <taxon>Collinsella</taxon>
    </lineage>
</organism>
<dbReference type="PANTHER" id="PTHR33164">
    <property type="entry name" value="TRANSCRIPTIONAL REGULATOR, MARR FAMILY"/>
    <property type="match status" value="1"/>
</dbReference>
<dbReference type="Pfam" id="PF12802">
    <property type="entry name" value="MarR_2"/>
    <property type="match status" value="1"/>
</dbReference>
<gene>
    <name evidence="2" type="ORF">ERS852381_00432</name>
</gene>
<name>A0A173YBN1_9ACTN</name>
<evidence type="ECO:0000313" key="3">
    <source>
        <dbReference type="Proteomes" id="UP000095468"/>
    </source>
</evidence>
<dbReference type="PROSITE" id="PS50995">
    <property type="entry name" value="HTH_MARR_2"/>
    <property type="match status" value="1"/>
</dbReference>
<dbReference type="InterPro" id="IPR036388">
    <property type="entry name" value="WH-like_DNA-bd_sf"/>
</dbReference>
<dbReference type="PANTHER" id="PTHR33164:SF43">
    <property type="entry name" value="HTH-TYPE TRANSCRIPTIONAL REPRESSOR YETL"/>
    <property type="match status" value="1"/>
</dbReference>
<dbReference type="InterPro" id="IPR039422">
    <property type="entry name" value="MarR/SlyA-like"/>
</dbReference>
<dbReference type="Proteomes" id="UP000095468">
    <property type="component" value="Unassembled WGS sequence"/>
</dbReference>
<evidence type="ECO:0000313" key="2">
    <source>
        <dbReference type="EMBL" id="CUN60980.1"/>
    </source>
</evidence>
<dbReference type="SMART" id="SM00347">
    <property type="entry name" value="HTH_MARR"/>
    <property type="match status" value="1"/>
</dbReference>